<dbReference type="GO" id="GO:0016020">
    <property type="term" value="C:membrane"/>
    <property type="evidence" value="ECO:0007669"/>
    <property type="project" value="InterPro"/>
</dbReference>
<gene>
    <name evidence="6" type="ORF">RICGR_0529</name>
</gene>
<dbReference type="STRING" id="59196.RICGR_0529"/>
<dbReference type="AlphaFoldDB" id="A8PLT9"/>
<keyword evidence="3 6" id="KW-0560">Oxidoreductase</keyword>
<dbReference type="InterPro" id="IPR002372">
    <property type="entry name" value="PQQ_rpt_dom"/>
</dbReference>
<dbReference type="SMART" id="SM00564">
    <property type="entry name" value="PQQ"/>
    <property type="match status" value="5"/>
</dbReference>
<reference evidence="6" key="2">
    <citation type="submission" date="2007-10" db="EMBL/GenBank/DDBJ databases">
        <authorList>
            <person name="Myers G.S."/>
        </authorList>
    </citation>
    <scope>NUCLEOTIDE SEQUENCE [LARGE SCALE GENOMIC DNA]</scope>
</reference>
<evidence type="ECO:0000256" key="2">
    <source>
        <dbReference type="ARBA" id="ARBA00008156"/>
    </source>
</evidence>
<evidence type="ECO:0000256" key="1">
    <source>
        <dbReference type="ARBA" id="ARBA00001931"/>
    </source>
</evidence>
<dbReference type="GO" id="GO:0008876">
    <property type="term" value="F:quinoprotein glucose dehydrogenase activity"/>
    <property type="evidence" value="ECO:0007669"/>
    <property type="project" value="UniProtKB-EC"/>
</dbReference>
<dbReference type="PANTHER" id="PTHR32303:SF4">
    <property type="entry name" value="QUINOPROTEIN GLUCOSE DEHYDROGENASE"/>
    <property type="match status" value="1"/>
</dbReference>
<dbReference type="OrthoDB" id="9794322at2"/>
<organism evidence="6 7">
    <name type="scientific">Rickettsiella grylli</name>
    <dbReference type="NCBI Taxonomy" id="59196"/>
    <lineage>
        <taxon>Bacteria</taxon>
        <taxon>Pseudomonadati</taxon>
        <taxon>Pseudomonadota</taxon>
        <taxon>Gammaproteobacteria</taxon>
        <taxon>Legionellales</taxon>
        <taxon>Coxiellaceae</taxon>
        <taxon>Rickettsiella</taxon>
    </lineage>
</organism>
<protein>
    <submittedName>
        <fullName evidence="6">Quinoprotein glucose dehydrogenase (Glucose dehydrogenase[pyrroloquinoline-quinone])</fullName>
        <ecNumber evidence="6">1.1.5.2</ecNumber>
    </submittedName>
</protein>
<dbReference type="CDD" id="cd10280">
    <property type="entry name" value="PQQ_mGDH"/>
    <property type="match status" value="1"/>
</dbReference>
<dbReference type="Gene3D" id="2.140.10.10">
    <property type="entry name" value="Quinoprotein alcohol dehydrogenase-like superfamily"/>
    <property type="match status" value="1"/>
</dbReference>
<comment type="cofactor">
    <cofactor evidence="1">
        <name>pyrroloquinoline quinone</name>
        <dbReference type="ChEBI" id="CHEBI:58442"/>
    </cofactor>
</comment>
<feature type="signal peptide" evidence="4">
    <location>
        <begin position="1"/>
        <end position="21"/>
    </location>
</feature>
<dbReference type="InterPro" id="IPR017511">
    <property type="entry name" value="PQQ_mDH"/>
</dbReference>
<dbReference type="InterPro" id="IPR011047">
    <property type="entry name" value="Quinoprotein_ADH-like_sf"/>
</dbReference>
<evidence type="ECO:0000313" key="7">
    <source>
        <dbReference type="Proteomes" id="UP000054075"/>
    </source>
</evidence>
<dbReference type="EC" id="1.1.5.2" evidence="6"/>
<evidence type="ECO:0000259" key="5">
    <source>
        <dbReference type="Pfam" id="PF01011"/>
    </source>
</evidence>
<dbReference type="EMBL" id="AAQJ02000001">
    <property type="protein sequence ID" value="EDP46152.1"/>
    <property type="molecule type" value="Genomic_DNA"/>
</dbReference>
<feature type="chain" id="PRO_5002724870" evidence="4">
    <location>
        <begin position="22"/>
        <end position="641"/>
    </location>
</feature>
<keyword evidence="7" id="KW-1185">Reference proteome</keyword>
<dbReference type="InterPro" id="IPR018391">
    <property type="entry name" value="PQQ_b-propeller_rpt"/>
</dbReference>
<dbReference type="PANTHER" id="PTHR32303">
    <property type="entry name" value="QUINOPROTEIN ALCOHOL DEHYDROGENASE (CYTOCHROME C)"/>
    <property type="match status" value="1"/>
</dbReference>
<dbReference type="RefSeq" id="WP_006035138.1">
    <property type="nucleotide sequence ID" value="NZ_AAQJ02000001.1"/>
</dbReference>
<proteinExistence type="inferred from homology"/>
<reference evidence="6" key="1">
    <citation type="submission" date="2006-04" db="EMBL/GenBank/DDBJ databases">
        <authorList>
            <person name="Seshadri R."/>
            <person name="Federici B.A."/>
        </authorList>
    </citation>
    <scope>NUCLEOTIDE SEQUENCE [LARGE SCALE GENOMIC DNA]</scope>
</reference>
<comment type="caution">
    <text evidence="6">The sequence shown here is derived from an EMBL/GenBank/DDBJ whole genome shotgun (WGS) entry which is preliminary data.</text>
</comment>
<evidence type="ECO:0000256" key="4">
    <source>
        <dbReference type="SAM" id="SignalP"/>
    </source>
</evidence>
<evidence type="ECO:0000313" key="6">
    <source>
        <dbReference type="EMBL" id="EDP46152.1"/>
    </source>
</evidence>
<dbReference type="Pfam" id="PF01011">
    <property type="entry name" value="PQQ"/>
    <property type="match status" value="1"/>
</dbReference>
<dbReference type="GO" id="GO:0048038">
    <property type="term" value="F:quinone binding"/>
    <property type="evidence" value="ECO:0007669"/>
    <property type="project" value="InterPro"/>
</dbReference>
<name>A8PLT9_9COXI</name>
<dbReference type="eggNOG" id="COG4993">
    <property type="taxonomic scope" value="Bacteria"/>
</dbReference>
<sequence length="641" mass="70800">MSNLIQWIAFFFMCFHMVSLSAENTTWPTFNGDLNAQKYSSLTQITPHNVRDLSVAWEIHTGDFSTGKGQLPPTVWSATPLFVNNTVYVSTPFYRVFALNPATGQIKWVFDPRASLKTLVQPALKTRGVAYWQAKTMIPGRSCQKRIYSGTMDGKLYAIDADTGKRCTDFGVQGQLDINQWNTHPDLWPLAILQPPTVYKDLLILGWAGKDWEYSIDPVGNVLGLDARTGRLVWTFQTIPAHIAPKTGTSNVWASMSVDKDKGIVYLPISSPSPNFWGGNRLTPIPFGTSMTALNAHNGHVIWSKQFVHHDLWDLDTNAAPSLVDIKKDGKTIPALIQTSKQGYLFILNRYTGEAIYPIIEKPVPASDAKGEVAASTQPTVPYPIPVVSDKWPGIFKLSDWLSFGYCSRKLATLKYQGRFTPPSEQGSLIFPATVGGVEWGGGAIDPNKQIFVVNSSMAVQIYKLIPREVYNDFLKHHHTANVGEAFGMYDMAGAPYGFKLETFLNPFGMPCWKPPYGEISAYALNTGQRLWKKPFGEVQKWGFYMPKSWGSITIGAPVITGSGLIFIGASMDSRVRALDLTTGDVLWSAQVAAPAVSIPAIYEYQGREYVVFVAGGNTILTPNVSDEVIAFALPNQRKSG</sequence>
<dbReference type="Proteomes" id="UP000054075">
    <property type="component" value="Unassembled WGS sequence"/>
</dbReference>
<dbReference type="SUPFAM" id="SSF50998">
    <property type="entry name" value="Quinoprotein alcohol dehydrogenase-like"/>
    <property type="match status" value="1"/>
</dbReference>
<evidence type="ECO:0000256" key="3">
    <source>
        <dbReference type="ARBA" id="ARBA00023002"/>
    </source>
</evidence>
<accession>A8PLT9</accession>
<keyword evidence="4" id="KW-0732">Signal</keyword>
<comment type="similarity">
    <text evidence="2">Belongs to the bacterial PQQ dehydrogenase family.</text>
</comment>
<feature type="domain" description="Pyrrolo-quinoline quinone repeat" evidence="5">
    <location>
        <begin position="27"/>
        <end position="611"/>
    </location>
</feature>